<keyword evidence="3" id="KW-1185">Reference proteome</keyword>
<dbReference type="SUPFAM" id="SSF47413">
    <property type="entry name" value="lambda repressor-like DNA-binding domains"/>
    <property type="match status" value="1"/>
</dbReference>
<dbReference type="RefSeq" id="WP_203170781.1">
    <property type="nucleotide sequence ID" value="NZ_JAEVLS010000009.1"/>
</dbReference>
<comment type="caution">
    <text evidence="2">The sequence shown here is derived from an EMBL/GenBank/DDBJ whole genome shotgun (WGS) entry which is preliminary data.</text>
</comment>
<dbReference type="InterPro" id="IPR001387">
    <property type="entry name" value="Cro/C1-type_HTH"/>
</dbReference>
<gene>
    <name evidence="2" type="ORF">JM946_28070</name>
</gene>
<dbReference type="Proteomes" id="UP000661077">
    <property type="component" value="Unassembled WGS sequence"/>
</dbReference>
<feature type="domain" description="HTH cro/C1-type" evidence="1">
    <location>
        <begin position="9"/>
        <end position="67"/>
    </location>
</feature>
<dbReference type="InterPro" id="IPR010982">
    <property type="entry name" value="Lambda_DNA-bd_dom_sf"/>
</dbReference>
<proteinExistence type="predicted"/>
<dbReference type="Pfam" id="PF13560">
    <property type="entry name" value="HTH_31"/>
    <property type="match status" value="1"/>
</dbReference>
<evidence type="ECO:0000313" key="2">
    <source>
        <dbReference type="EMBL" id="MBM0108607.1"/>
    </source>
</evidence>
<name>A0ABS1X5U7_9GAMM</name>
<accession>A0ABS1X5U7</accession>
<dbReference type="Gene3D" id="1.10.260.40">
    <property type="entry name" value="lambda repressor-like DNA-binding domains"/>
    <property type="match status" value="1"/>
</dbReference>
<dbReference type="SMART" id="SM00530">
    <property type="entry name" value="HTH_XRE"/>
    <property type="match status" value="1"/>
</dbReference>
<dbReference type="CDD" id="cd00093">
    <property type="entry name" value="HTH_XRE"/>
    <property type="match status" value="1"/>
</dbReference>
<reference evidence="2 3" key="1">
    <citation type="journal article" date="2021" name="Int. J. Syst. Evol. Microbiol.">
        <title>Steroidobacter gossypii sp. nov., isolated from soil of cotton cropping field.</title>
        <authorList>
            <person name="Huang R."/>
            <person name="Yang S."/>
            <person name="Zhen C."/>
            <person name="Liu W."/>
        </authorList>
    </citation>
    <scope>NUCLEOTIDE SEQUENCE [LARGE SCALE GENOMIC DNA]</scope>
    <source>
        <strain evidence="2 3">S1-65</strain>
    </source>
</reference>
<sequence>MSSVLGKRLKEARLRTGLSQAQVGINAGLDQSVASARINQYERNVHVPGFAVAEQLAKALKIPAAYFYAVDDGLAAWILAYAKIPVSTRRSILEEAGVDPRHL</sequence>
<organism evidence="2 3">
    <name type="scientific">Steroidobacter gossypii</name>
    <dbReference type="NCBI Taxonomy" id="2805490"/>
    <lineage>
        <taxon>Bacteria</taxon>
        <taxon>Pseudomonadati</taxon>
        <taxon>Pseudomonadota</taxon>
        <taxon>Gammaproteobacteria</taxon>
        <taxon>Steroidobacterales</taxon>
        <taxon>Steroidobacteraceae</taxon>
        <taxon>Steroidobacter</taxon>
    </lineage>
</organism>
<evidence type="ECO:0000313" key="3">
    <source>
        <dbReference type="Proteomes" id="UP000661077"/>
    </source>
</evidence>
<protein>
    <submittedName>
        <fullName evidence="2">Helix-turn-helix transcriptional regulator</fullName>
    </submittedName>
</protein>
<dbReference type="PROSITE" id="PS50943">
    <property type="entry name" value="HTH_CROC1"/>
    <property type="match status" value="1"/>
</dbReference>
<evidence type="ECO:0000259" key="1">
    <source>
        <dbReference type="PROSITE" id="PS50943"/>
    </source>
</evidence>
<dbReference type="EMBL" id="JAEVLS010000009">
    <property type="protein sequence ID" value="MBM0108607.1"/>
    <property type="molecule type" value="Genomic_DNA"/>
</dbReference>